<dbReference type="EMBL" id="JASPKZ010004187">
    <property type="protein sequence ID" value="KAJ9590869.1"/>
    <property type="molecule type" value="Genomic_DNA"/>
</dbReference>
<reference evidence="2" key="2">
    <citation type="submission" date="2023-05" db="EMBL/GenBank/DDBJ databases">
        <authorList>
            <person name="Fouks B."/>
        </authorList>
    </citation>
    <scope>NUCLEOTIDE SEQUENCE</scope>
    <source>
        <strain evidence="2">Stay&amp;Tobe</strain>
        <tissue evidence="2">Testes</tissue>
    </source>
</reference>
<evidence type="ECO:0000256" key="1">
    <source>
        <dbReference type="SAM" id="MobiDB-lite"/>
    </source>
</evidence>
<gene>
    <name evidence="2" type="ORF">L9F63_016113</name>
</gene>
<feature type="region of interest" description="Disordered" evidence="1">
    <location>
        <begin position="1"/>
        <end position="54"/>
    </location>
</feature>
<proteinExistence type="predicted"/>
<comment type="caution">
    <text evidence="2">The sequence shown here is derived from an EMBL/GenBank/DDBJ whole genome shotgun (WGS) entry which is preliminary data.</text>
</comment>
<feature type="non-terminal residue" evidence="2">
    <location>
        <position position="113"/>
    </location>
</feature>
<reference evidence="2" key="1">
    <citation type="journal article" date="2023" name="IScience">
        <title>Live-bearing cockroach genome reveals convergent evolutionary mechanisms linked to viviparity in insects and beyond.</title>
        <authorList>
            <person name="Fouks B."/>
            <person name="Harrison M.C."/>
            <person name="Mikhailova A.A."/>
            <person name="Marchal E."/>
            <person name="English S."/>
            <person name="Carruthers M."/>
            <person name="Jennings E.C."/>
            <person name="Chiamaka E.L."/>
            <person name="Frigard R.A."/>
            <person name="Pippel M."/>
            <person name="Attardo G.M."/>
            <person name="Benoit J.B."/>
            <person name="Bornberg-Bauer E."/>
            <person name="Tobe S.S."/>
        </authorList>
    </citation>
    <scope>NUCLEOTIDE SEQUENCE</scope>
    <source>
        <strain evidence="2">Stay&amp;Tobe</strain>
    </source>
</reference>
<protein>
    <submittedName>
        <fullName evidence="2">Uncharacterized protein</fullName>
    </submittedName>
</protein>
<dbReference type="AlphaFoldDB" id="A0AAD8A1M8"/>
<organism evidence="2 3">
    <name type="scientific">Diploptera punctata</name>
    <name type="common">Pacific beetle cockroach</name>
    <dbReference type="NCBI Taxonomy" id="6984"/>
    <lineage>
        <taxon>Eukaryota</taxon>
        <taxon>Metazoa</taxon>
        <taxon>Ecdysozoa</taxon>
        <taxon>Arthropoda</taxon>
        <taxon>Hexapoda</taxon>
        <taxon>Insecta</taxon>
        <taxon>Pterygota</taxon>
        <taxon>Neoptera</taxon>
        <taxon>Polyneoptera</taxon>
        <taxon>Dictyoptera</taxon>
        <taxon>Blattodea</taxon>
        <taxon>Blaberoidea</taxon>
        <taxon>Blaberidae</taxon>
        <taxon>Diplopterinae</taxon>
        <taxon>Diploptera</taxon>
    </lineage>
</organism>
<dbReference type="Proteomes" id="UP001233999">
    <property type="component" value="Unassembled WGS sequence"/>
</dbReference>
<evidence type="ECO:0000313" key="2">
    <source>
        <dbReference type="EMBL" id="KAJ9590869.1"/>
    </source>
</evidence>
<name>A0AAD8A1M8_DIPPU</name>
<accession>A0AAD8A1M8</accession>
<feature type="non-terminal residue" evidence="2">
    <location>
        <position position="1"/>
    </location>
</feature>
<feature type="compositionally biased region" description="Polar residues" evidence="1">
    <location>
        <begin position="41"/>
        <end position="54"/>
    </location>
</feature>
<keyword evidence="3" id="KW-1185">Reference proteome</keyword>
<evidence type="ECO:0000313" key="3">
    <source>
        <dbReference type="Proteomes" id="UP001233999"/>
    </source>
</evidence>
<sequence length="113" mass="12445">PDAAPSAFFSEMRKPSPCRPDAAPSAPRTKIPSDHAFRAQDQLSDFFESQQSHSLTNEDDLKVYTFSDSYSSSDEEITTLTTISSQFPSAQQIPKASNSVFGITSNKKHKISK</sequence>